<gene>
    <name evidence="1" type="ORF">St703_03940</name>
</gene>
<dbReference type="RefSeq" id="WP_028983917.1">
    <property type="nucleotide sequence ID" value="NZ_AP021853.1"/>
</dbReference>
<dbReference type="EMBL" id="AP021853">
    <property type="protein sequence ID" value="BBN97689.1"/>
    <property type="molecule type" value="Genomic_DNA"/>
</dbReference>
<sequence length="101" mass="11746">MTDKESEFHQLFEVLTDTRKIMLDFKGSVDKRFDAMDQRFESMDKRLSELSDGQSIMNHRIGNLETAQIETNVRLSKIEAAQDKTTKAFMTIAELFNEHSK</sequence>
<dbReference type="AlphaFoldDB" id="A0A5K7WVG0"/>
<evidence type="ECO:0008006" key="3">
    <source>
        <dbReference type="Google" id="ProtNLM"/>
    </source>
</evidence>
<evidence type="ECO:0000313" key="2">
    <source>
        <dbReference type="Proteomes" id="UP000326951"/>
    </source>
</evidence>
<dbReference type="Gene3D" id="3.90.20.10">
    <property type="match status" value="1"/>
</dbReference>
<reference evidence="1 2" key="1">
    <citation type="submission" date="2019-09" db="EMBL/GenBank/DDBJ databases">
        <title>Complete genome sequence of Sporolactobacillus terrae 70-3.</title>
        <authorList>
            <person name="Tanaka N."/>
            <person name="Shiwa Y."/>
            <person name="Fujita N."/>
            <person name="Tanasupawat S."/>
        </authorList>
    </citation>
    <scope>NUCLEOTIDE SEQUENCE [LARGE SCALE GENOMIC DNA]</scope>
    <source>
        <strain evidence="1 2">70-3</strain>
    </source>
</reference>
<protein>
    <recommendedName>
        <fullName evidence="3">t-SNARE coiled-coil homology domain-containing protein</fullName>
    </recommendedName>
</protein>
<dbReference type="Proteomes" id="UP000326951">
    <property type="component" value="Chromosome"/>
</dbReference>
<organism evidence="1 2">
    <name type="scientific">Sporolactobacillus terrae</name>
    <dbReference type="NCBI Taxonomy" id="269673"/>
    <lineage>
        <taxon>Bacteria</taxon>
        <taxon>Bacillati</taxon>
        <taxon>Bacillota</taxon>
        <taxon>Bacilli</taxon>
        <taxon>Bacillales</taxon>
        <taxon>Sporolactobacillaceae</taxon>
        <taxon>Sporolactobacillus</taxon>
    </lineage>
</organism>
<accession>A0A5K7WVG0</accession>
<name>A0A5K7WVG0_9BACL</name>
<proteinExistence type="predicted"/>
<evidence type="ECO:0000313" key="1">
    <source>
        <dbReference type="EMBL" id="BBN97689.1"/>
    </source>
</evidence>